<dbReference type="PANTHER" id="PTHR33204">
    <property type="entry name" value="TRANSCRIPTIONAL REGULATOR, MARR FAMILY"/>
    <property type="match status" value="1"/>
</dbReference>
<reference evidence="5 6" key="1">
    <citation type="journal article" date="2019" name="Int. J. Syst. Evol. Microbiol.">
        <title>The Global Catalogue of Microorganisms (GCM) 10K type strain sequencing project: providing services to taxonomists for standard genome sequencing and annotation.</title>
        <authorList>
            <consortium name="The Broad Institute Genomics Platform"/>
            <consortium name="The Broad Institute Genome Sequencing Center for Infectious Disease"/>
            <person name="Wu L."/>
            <person name="Ma J."/>
        </authorList>
    </citation>
    <scope>NUCLEOTIDE SEQUENCE [LARGE SCALE GENOMIC DNA]</scope>
    <source>
        <strain evidence="5 6">JCM 14718</strain>
    </source>
</reference>
<evidence type="ECO:0000256" key="3">
    <source>
        <dbReference type="ARBA" id="ARBA00023163"/>
    </source>
</evidence>
<dbReference type="Proteomes" id="UP001500618">
    <property type="component" value="Unassembled WGS sequence"/>
</dbReference>
<dbReference type="RefSeq" id="WP_344313943.1">
    <property type="nucleotide sequence ID" value="NZ_BAAANY010000031.1"/>
</dbReference>
<keyword evidence="6" id="KW-1185">Reference proteome</keyword>
<feature type="domain" description="HTH hxlR-type" evidence="4">
    <location>
        <begin position="8"/>
        <end position="99"/>
    </location>
</feature>
<dbReference type="PANTHER" id="PTHR33204:SF18">
    <property type="entry name" value="TRANSCRIPTIONAL REGULATORY PROTEIN"/>
    <property type="match status" value="1"/>
</dbReference>
<name>A0ABN2IIB7_9ACTN</name>
<keyword evidence="1" id="KW-0805">Transcription regulation</keyword>
<dbReference type="InterPro" id="IPR036390">
    <property type="entry name" value="WH_DNA-bd_sf"/>
</dbReference>
<dbReference type="InterPro" id="IPR036388">
    <property type="entry name" value="WH-like_DNA-bd_sf"/>
</dbReference>
<sequence length="220" mass="24436">MSGYGQFCAVARALEVLGERWTLLILRELLLGAKTFTDICRGLPRIPRATLSTRLRGLCAAGVVEHADGDYRLTETGLALAPVLRELARWAVTTDAAALTDGDLDTAALTWDMQRRVEVGALPDRTVVLAIDFTDRAATDRHFWLHLARTGVNLCRQDTGAPVDVWLAAPTAAATRWWLGDLSWAQFLRQPGVRTHGDRVLQRQMHGWFSRYLFTPEALG</sequence>
<evidence type="ECO:0000259" key="4">
    <source>
        <dbReference type="PROSITE" id="PS51118"/>
    </source>
</evidence>
<evidence type="ECO:0000313" key="6">
    <source>
        <dbReference type="Proteomes" id="UP001500618"/>
    </source>
</evidence>
<accession>A0ABN2IIB7</accession>
<dbReference type="InterPro" id="IPR002577">
    <property type="entry name" value="HTH_HxlR"/>
</dbReference>
<keyword evidence="3" id="KW-0804">Transcription</keyword>
<dbReference type="SUPFAM" id="SSF46785">
    <property type="entry name" value="Winged helix' DNA-binding domain"/>
    <property type="match status" value="1"/>
</dbReference>
<dbReference type="Gene3D" id="1.10.10.10">
    <property type="entry name" value="Winged helix-like DNA-binding domain superfamily/Winged helix DNA-binding domain"/>
    <property type="match status" value="1"/>
</dbReference>
<dbReference type="EMBL" id="BAAANY010000031">
    <property type="protein sequence ID" value="GAA1705642.1"/>
    <property type="molecule type" value="Genomic_DNA"/>
</dbReference>
<organism evidence="5 6">
    <name type="scientific">Fodinicola feengrottensis</name>
    <dbReference type="NCBI Taxonomy" id="435914"/>
    <lineage>
        <taxon>Bacteria</taxon>
        <taxon>Bacillati</taxon>
        <taxon>Actinomycetota</taxon>
        <taxon>Actinomycetes</taxon>
        <taxon>Mycobacteriales</taxon>
        <taxon>Fodinicola</taxon>
    </lineage>
</organism>
<dbReference type="Pfam" id="PF01638">
    <property type="entry name" value="HxlR"/>
    <property type="match status" value="1"/>
</dbReference>
<evidence type="ECO:0000256" key="1">
    <source>
        <dbReference type="ARBA" id="ARBA00023015"/>
    </source>
</evidence>
<gene>
    <name evidence="5" type="ORF">GCM10009765_63690</name>
</gene>
<keyword evidence="2" id="KW-0238">DNA-binding</keyword>
<dbReference type="PROSITE" id="PS51118">
    <property type="entry name" value="HTH_HXLR"/>
    <property type="match status" value="1"/>
</dbReference>
<evidence type="ECO:0000256" key="2">
    <source>
        <dbReference type="ARBA" id="ARBA00023125"/>
    </source>
</evidence>
<protein>
    <recommendedName>
        <fullName evidence="4">HTH hxlR-type domain-containing protein</fullName>
    </recommendedName>
</protein>
<comment type="caution">
    <text evidence="5">The sequence shown here is derived from an EMBL/GenBank/DDBJ whole genome shotgun (WGS) entry which is preliminary data.</text>
</comment>
<proteinExistence type="predicted"/>
<evidence type="ECO:0000313" key="5">
    <source>
        <dbReference type="EMBL" id="GAA1705642.1"/>
    </source>
</evidence>